<keyword evidence="2" id="KW-1185">Reference proteome</keyword>
<dbReference type="EnsemblPlants" id="KQK96021">
    <property type="protein sequence ID" value="KQK96021"/>
    <property type="gene ID" value="SETIT_028389mg"/>
</dbReference>
<reference evidence="2" key="1">
    <citation type="journal article" date="2012" name="Nat. Biotechnol.">
        <title>Reference genome sequence of the model plant Setaria.</title>
        <authorList>
            <person name="Bennetzen J.L."/>
            <person name="Schmutz J."/>
            <person name="Wang H."/>
            <person name="Percifield R."/>
            <person name="Hawkins J."/>
            <person name="Pontaroli A.C."/>
            <person name="Estep M."/>
            <person name="Feng L."/>
            <person name="Vaughn J.N."/>
            <person name="Grimwood J."/>
            <person name="Jenkins J."/>
            <person name="Barry K."/>
            <person name="Lindquist E."/>
            <person name="Hellsten U."/>
            <person name="Deshpande S."/>
            <person name="Wang X."/>
            <person name="Wu X."/>
            <person name="Mitros T."/>
            <person name="Triplett J."/>
            <person name="Yang X."/>
            <person name="Ye C.Y."/>
            <person name="Mauro-Herrera M."/>
            <person name="Wang L."/>
            <person name="Li P."/>
            <person name="Sharma M."/>
            <person name="Sharma R."/>
            <person name="Ronald P.C."/>
            <person name="Panaud O."/>
            <person name="Kellogg E.A."/>
            <person name="Brutnell T.P."/>
            <person name="Doust A.N."/>
            <person name="Tuskan G.A."/>
            <person name="Rokhsar D."/>
            <person name="Devos K.M."/>
        </authorList>
    </citation>
    <scope>NUCLEOTIDE SEQUENCE [LARGE SCALE GENOMIC DNA]</scope>
    <source>
        <strain evidence="2">cv. Yugu1</strain>
    </source>
</reference>
<sequence>MRPQEEIRIELFSTEHGALGRSKDILYEPHHSVRLS</sequence>
<name>K3ZP59_SETIT</name>
<dbReference type="EMBL" id="AGNK02005277">
    <property type="status" value="NOT_ANNOTATED_CDS"/>
    <property type="molecule type" value="Genomic_DNA"/>
</dbReference>
<dbReference type="Proteomes" id="UP000004995">
    <property type="component" value="Unassembled WGS sequence"/>
</dbReference>
<organism evidence="1 2">
    <name type="scientific">Setaria italica</name>
    <name type="common">Foxtail millet</name>
    <name type="synonym">Panicum italicum</name>
    <dbReference type="NCBI Taxonomy" id="4555"/>
    <lineage>
        <taxon>Eukaryota</taxon>
        <taxon>Viridiplantae</taxon>
        <taxon>Streptophyta</taxon>
        <taxon>Embryophyta</taxon>
        <taxon>Tracheophyta</taxon>
        <taxon>Spermatophyta</taxon>
        <taxon>Magnoliopsida</taxon>
        <taxon>Liliopsida</taxon>
        <taxon>Poales</taxon>
        <taxon>Poaceae</taxon>
        <taxon>PACMAD clade</taxon>
        <taxon>Panicoideae</taxon>
        <taxon>Panicodae</taxon>
        <taxon>Paniceae</taxon>
        <taxon>Cenchrinae</taxon>
        <taxon>Setaria</taxon>
    </lineage>
</organism>
<accession>K3ZP59</accession>
<dbReference type="InParanoid" id="K3ZP59"/>
<dbReference type="Gramene" id="KQK96021">
    <property type="protein sequence ID" value="KQK96021"/>
    <property type="gene ID" value="SETIT_028389mg"/>
</dbReference>
<evidence type="ECO:0000313" key="1">
    <source>
        <dbReference type="EnsemblPlants" id="KQK96021"/>
    </source>
</evidence>
<dbReference type="AlphaFoldDB" id="K3ZP59"/>
<proteinExistence type="predicted"/>
<protein>
    <submittedName>
        <fullName evidence="1">Uncharacterized protein</fullName>
    </submittedName>
</protein>
<dbReference type="HOGENOM" id="CLU_3360626_0_0_1"/>
<evidence type="ECO:0000313" key="2">
    <source>
        <dbReference type="Proteomes" id="UP000004995"/>
    </source>
</evidence>
<reference evidence="1" key="2">
    <citation type="submission" date="2018-08" db="UniProtKB">
        <authorList>
            <consortium name="EnsemblPlants"/>
        </authorList>
    </citation>
    <scope>IDENTIFICATION</scope>
    <source>
        <strain evidence="1">Yugu1</strain>
    </source>
</reference>